<keyword evidence="4" id="KW-0732">Signal</keyword>
<dbReference type="InterPro" id="IPR036680">
    <property type="entry name" value="SPOR-like_sf"/>
</dbReference>
<dbReference type="InterPro" id="IPR023346">
    <property type="entry name" value="Lysozyme-like_dom_sf"/>
</dbReference>
<dbReference type="Pfam" id="PF05036">
    <property type="entry name" value="SPOR"/>
    <property type="match status" value="1"/>
</dbReference>
<reference evidence="6" key="2">
    <citation type="journal article" date="2021" name="Syst. Appl. Microbiol.">
        <title>Roseomonas hellenica sp. nov., isolated from roots of wild-growing Alkanna tinctoria.</title>
        <authorList>
            <person name="Rat A."/>
            <person name="Naranjo H.D."/>
            <person name="Lebbe L."/>
            <person name="Cnockaert M."/>
            <person name="Krigas N."/>
            <person name="Grigoriadou K."/>
            <person name="Maloupa E."/>
            <person name="Willems A."/>
        </authorList>
    </citation>
    <scope>NUCLEOTIDE SEQUENCE</scope>
    <source>
        <strain evidence="6">LMG 28251</strain>
    </source>
</reference>
<dbReference type="CDD" id="cd00254">
    <property type="entry name" value="LT-like"/>
    <property type="match status" value="1"/>
</dbReference>
<accession>A0AAF1K463</accession>
<reference evidence="6" key="1">
    <citation type="submission" date="2020-01" db="EMBL/GenBank/DDBJ databases">
        <authorList>
            <person name="Rat A."/>
        </authorList>
    </citation>
    <scope>NUCLEOTIDE SEQUENCE</scope>
    <source>
        <strain evidence="6">LMG 28251</strain>
    </source>
</reference>
<dbReference type="GO" id="GO:0042834">
    <property type="term" value="F:peptidoglycan binding"/>
    <property type="evidence" value="ECO:0007669"/>
    <property type="project" value="InterPro"/>
</dbReference>
<protein>
    <submittedName>
        <fullName evidence="6">Lytic transglycosylase domain-containing protein</fullName>
    </submittedName>
</protein>
<keyword evidence="7" id="KW-1185">Reference proteome</keyword>
<feature type="domain" description="SPOR" evidence="5">
    <location>
        <begin position="393"/>
        <end position="472"/>
    </location>
</feature>
<dbReference type="InterPro" id="IPR007730">
    <property type="entry name" value="SPOR-like_dom"/>
</dbReference>
<feature type="chain" id="PRO_5042297321" evidence="4">
    <location>
        <begin position="34"/>
        <end position="472"/>
    </location>
</feature>
<dbReference type="PANTHER" id="PTHR37423">
    <property type="entry name" value="SOLUBLE LYTIC MUREIN TRANSGLYCOSYLASE-RELATED"/>
    <property type="match status" value="1"/>
</dbReference>
<dbReference type="PROSITE" id="PS51724">
    <property type="entry name" value="SPOR"/>
    <property type="match status" value="1"/>
</dbReference>
<evidence type="ECO:0000313" key="6">
    <source>
        <dbReference type="EMBL" id="MBR0655535.1"/>
    </source>
</evidence>
<dbReference type="InterPro" id="IPR008258">
    <property type="entry name" value="Transglycosylase_SLT_dom_1"/>
</dbReference>
<comment type="similarity">
    <text evidence="2">Belongs to the virb1 family.</text>
</comment>
<name>A0AAF1K463_9PROT</name>
<dbReference type="Proteomes" id="UP001196068">
    <property type="component" value="Unassembled WGS sequence"/>
</dbReference>
<dbReference type="Gene3D" id="3.30.70.1070">
    <property type="entry name" value="Sporulation related repeat"/>
    <property type="match status" value="1"/>
</dbReference>
<evidence type="ECO:0000256" key="4">
    <source>
        <dbReference type="SAM" id="SignalP"/>
    </source>
</evidence>
<dbReference type="SUPFAM" id="SSF53955">
    <property type="entry name" value="Lysozyme-like"/>
    <property type="match status" value="1"/>
</dbReference>
<dbReference type="AlphaFoldDB" id="A0AAF1K463"/>
<comment type="similarity">
    <text evidence="1">Belongs to the transglycosylase Slt family.</text>
</comment>
<dbReference type="PANTHER" id="PTHR37423:SF2">
    <property type="entry name" value="MEMBRANE-BOUND LYTIC MUREIN TRANSGLYCOSYLASE C"/>
    <property type="match status" value="1"/>
</dbReference>
<evidence type="ECO:0000259" key="5">
    <source>
        <dbReference type="PROSITE" id="PS51724"/>
    </source>
</evidence>
<dbReference type="EMBL" id="JAAEDH010000010">
    <property type="protein sequence ID" value="MBR0655535.1"/>
    <property type="molecule type" value="Genomic_DNA"/>
</dbReference>
<organism evidence="6 7">
    <name type="scientific">Plastoroseomonas arctica</name>
    <dbReference type="NCBI Taxonomy" id="1509237"/>
    <lineage>
        <taxon>Bacteria</taxon>
        <taxon>Pseudomonadati</taxon>
        <taxon>Pseudomonadota</taxon>
        <taxon>Alphaproteobacteria</taxon>
        <taxon>Acetobacterales</taxon>
        <taxon>Acetobacteraceae</taxon>
        <taxon>Plastoroseomonas</taxon>
    </lineage>
</organism>
<dbReference type="Pfam" id="PF01464">
    <property type="entry name" value="SLT"/>
    <property type="match status" value="1"/>
</dbReference>
<evidence type="ECO:0000313" key="7">
    <source>
        <dbReference type="Proteomes" id="UP001196068"/>
    </source>
</evidence>
<feature type="signal peptide" evidence="4">
    <location>
        <begin position="1"/>
        <end position="33"/>
    </location>
</feature>
<proteinExistence type="inferred from homology"/>
<dbReference type="Gene3D" id="1.10.530.10">
    <property type="match status" value="1"/>
</dbReference>
<feature type="region of interest" description="Disordered" evidence="3">
    <location>
        <begin position="323"/>
        <end position="372"/>
    </location>
</feature>
<gene>
    <name evidence="6" type="ORF">GXW79_10630</name>
</gene>
<evidence type="ECO:0000256" key="3">
    <source>
        <dbReference type="SAM" id="MobiDB-lite"/>
    </source>
</evidence>
<feature type="region of interest" description="Disordered" evidence="3">
    <location>
        <begin position="35"/>
        <end position="57"/>
    </location>
</feature>
<dbReference type="RefSeq" id="WP_211874367.1">
    <property type="nucleotide sequence ID" value="NZ_JAAEDH010000010.1"/>
</dbReference>
<evidence type="ECO:0000256" key="2">
    <source>
        <dbReference type="ARBA" id="ARBA00009387"/>
    </source>
</evidence>
<feature type="compositionally biased region" description="Pro residues" evidence="3">
    <location>
        <begin position="47"/>
        <end position="56"/>
    </location>
</feature>
<dbReference type="PROSITE" id="PS51257">
    <property type="entry name" value="PROKAR_LIPOPROTEIN"/>
    <property type="match status" value="1"/>
</dbReference>
<comment type="caution">
    <text evidence="6">The sequence shown here is derived from an EMBL/GenBank/DDBJ whole genome shotgun (WGS) entry which is preliminary data.</text>
</comment>
<sequence>MLPSAKACARSGRFWPMAAVAMLALLGACAQQAGPTTTRSASRPVGYDPPGPPGDPWGPYIREASRRFDVPERWVREVMRQESGGRSTATSSAGAMGLMQVMPGTYAELRRRHGLGDDPYHPYDSIMAGTAYIREMYDLYGSPAFLAAYNAGPRRLEDYLWASRGLPNETRNYVARIGPRIEGASPTRRAPPEVYAAAEIPTNIPPGPRRMDSATMLALREQRQQRDSAPSVMVAQQQLPPGPVIRMETVDTQPESSYQVASLAPLPPPGAVIRMDPIPDGSTYDAPRASPALAPSYAAPAPAPSYAPPPSVSYAEPLPLPPAAITPRGSRGSAFAANAAPLPGPAPRGSRNQAFAALVPPPPPPHAAPATGRSLGLIGAAQASSLPAAPRGAGARQNWGIQVGAFASENVARSAASQVRDQVAQLGSRTDVQPVSQGSTRLYRARVTGISREAAEQACARSRSRDCTVLSP</sequence>
<evidence type="ECO:0000256" key="1">
    <source>
        <dbReference type="ARBA" id="ARBA00007734"/>
    </source>
</evidence>